<dbReference type="AlphaFoldDB" id="A0A645H8E8"/>
<proteinExistence type="predicted"/>
<gene>
    <name evidence="1" type="ORF">SDC9_182464</name>
</gene>
<sequence length="86" mass="10299">MKVDVVSRGGRKKDFWDLHELLNTYTIPEMLELHKKRYEYTHDREQIIANFVDFSSADKDIDPICLKGKEWKLIKLDFVELMDQNP</sequence>
<protein>
    <submittedName>
        <fullName evidence="1">Uncharacterized protein</fullName>
    </submittedName>
</protein>
<comment type="caution">
    <text evidence="1">The sequence shown here is derived from an EMBL/GenBank/DDBJ whole genome shotgun (WGS) entry which is preliminary data.</text>
</comment>
<reference evidence="1" key="1">
    <citation type="submission" date="2019-08" db="EMBL/GenBank/DDBJ databases">
        <authorList>
            <person name="Kucharzyk K."/>
            <person name="Murdoch R.W."/>
            <person name="Higgins S."/>
            <person name="Loffler F."/>
        </authorList>
    </citation>
    <scope>NUCLEOTIDE SEQUENCE</scope>
</reference>
<accession>A0A645H8E8</accession>
<organism evidence="1">
    <name type="scientific">bioreactor metagenome</name>
    <dbReference type="NCBI Taxonomy" id="1076179"/>
    <lineage>
        <taxon>unclassified sequences</taxon>
        <taxon>metagenomes</taxon>
        <taxon>ecological metagenomes</taxon>
    </lineage>
</organism>
<name>A0A645H8E8_9ZZZZ</name>
<dbReference type="EMBL" id="VSSQ01088281">
    <property type="protein sequence ID" value="MPN34970.1"/>
    <property type="molecule type" value="Genomic_DNA"/>
</dbReference>
<evidence type="ECO:0000313" key="1">
    <source>
        <dbReference type="EMBL" id="MPN34970.1"/>
    </source>
</evidence>